<evidence type="ECO:0000313" key="3">
    <source>
        <dbReference type="Proteomes" id="UP000181980"/>
    </source>
</evidence>
<keyword evidence="3" id="KW-1185">Reference proteome</keyword>
<dbReference type="RefSeq" id="WP_069111007.1">
    <property type="nucleotide sequence ID" value="NZ_FNUC01000003.1"/>
</dbReference>
<dbReference type="AlphaFoldDB" id="A0A1H5JJW3"/>
<protein>
    <submittedName>
        <fullName evidence="2">Peptidase propeptide and YPEB domain-containing protein</fullName>
    </submittedName>
</protein>
<organism evidence="2 3">
    <name type="scientific">Jiangella alba</name>
    <dbReference type="NCBI Taxonomy" id="561176"/>
    <lineage>
        <taxon>Bacteria</taxon>
        <taxon>Bacillati</taxon>
        <taxon>Actinomycetota</taxon>
        <taxon>Actinomycetes</taxon>
        <taxon>Jiangellales</taxon>
        <taxon>Jiangellaceae</taxon>
        <taxon>Jiangella</taxon>
    </lineage>
</organism>
<dbReference type="STRING" id="561176.SAMN04488561_1618"/>
<name>A0A1H5JJW3_9ACTN</name>
<gene>
    <name evidence="2" type="ORF">SAMN04488561_1618</name>
</gene>
<proteinExistence type="predicted"/>
<dbReference type="EMBL" id="FNUC01000003">
    <property type="protein sequence ID" value="SEE52760.1"/>
    <property type="molecule type" value="Genomic_DNA"/>
</dbReference>
<evidence type="ECO:0000313" key="2">
    <source>
        <dbReference type="EMBL" id="SEE52760.1"/>
    </source>
</evidence>
<dbReference type="OrthoDB" id="5125421at2"/>
<evidence type="ECO:0000256" key="1">
    <source>
        <dbReference type="SAM" id="SignalP"/>
    </source>
</evidence>
<feature type="signal peptide" evidence="1">
    <location>
        <begin position="1"/>
        <end position="29"/>
    </location>
</feature>
<dbReference type="Gene3D" id="3.30.505.20">
    <property type="match status" value="1"/>
</dbReference>
<keyword evidence="1" id="KW-0732">Signal</keyword>
<dbReference type="Proteomes" id="UP000181980">
    <property type="component" value="Unassembled WGS sequence"/>
</dbReference>
<accession>A0A1H5JJW3</accession>
<feature type="chain" id="PRO_5010260148" evidence="1">
    <location>
        <begin position="30"/>
        <end position="108"/>
    </location>
</feature>
<sequence>MKHTKAWIGGGAAAVAAAGAIATMGAASAGHDSEQPITGDALARASAAALDHTGGGTVTGTELGDEEGYYEVEVTLDDGTQVDVHLDKDFAVLSDESDGAGDTEEGGD</sequence>
<reference evidence="3" key="1">
    <citation type="submission" date="2016-10" db="EMBL/GenBank/DDBJ databases">
        <authorList>
            <person name="Varghese N."/>
            <person name="Submissions S."/>
        </authorList>
    </citation>
    <scope>NUCLEOTIDE SEQUENCE [LARGE SCALE GENOMIC DNA]</scope>
    <source>
        <strain evidence="3">DSM 45237</strain>
    </source>
</reference>